<dbReference type="RefSeq" id="WP_184302900.1">
    <property type="nucleotide sequence ID" value="NZ_JACHLP010000008.1"/>
</dbReference>
<dbReference type="Pfam" id="PF00756">
    <property type="entry name" value="Esterase"/>
    <property type="match status" value="1"/>
</dbReference>
<reference evidence="4 5" key="1">
    <citation type="submission" date="2020-08" db="EMBL/GenBank/DDBJ databases">
        <title>Functional genomics of gut bacteria from endangered species of beetles.</title>
        <authorList>
            <person name="Carlos-Shanley C."/>
        </authorList>
    </citation>
    <scope>NUCLEOTIDE SEQUENCE [LARGE SCALE GENOMIC DNA]</scope>
    <source>
        <strain evidence="4 5">S00239</strain>
    </source>
</reference>
<dbReference type="Gene3D" id="3.40.50.1820">
    <property type="entry name" value="alpha/beta hydrolase"/>
    <property type="match status" value="1"/>
</dbReference>
<dbReference type="PANTHER" id="PTHR40841">
    <property type="entry name" value="SIDEROPHORE TRIACETYLFUSARININE C ESTERASE"/>
    <property type="match status" value="1"/>
</dbReference>
<dbReference type="InterPro" id="IPR029058">
    <property type="entry name" value="AB_hydrolase_fold"/>
</dbReference>
<dbReference type="InterPro" id="IPR000801">
    <property type="entry name" value="Esterase-like"/>
</dbReference>
<dbReference type="Proteomes" id="UP000562027">
    <property type="component" value="Unassembled WGS sequence"/>
</dbReference>
<evidence type="ECO:0000256" key="3">
    <source>
        <dbReference type="SAM" id="SignalP"/>
    </source>
</evidence>
<dbReference type="GO" id="GO:0016788">
    <property type="term" value="F:hydrolase activity, acting on ester bonds"/>
    <property type="evidence" value="ECO:0007669"/>
    <property type="project" value="TreeGrafter"/>
</dbReference>
<dbReference type="InterPro" id="IPR052558">
    <property type="entry name" value="Siderophore_Hydrolase_D"/>
</dbReference>
<organism evidence="4 5">
    <name type="scientific">Roseateles oligotrophus</name>
    <dbReference type="NCBI Taxonomy" id="1769250"/>
    <lineage>
        <taxon>Bacteria</taxon>
        <taxon>Pseudomonadati</taxon>
        <taxon>Pseudomonadota</taxon>
        <taxon>Betaproteobacteria</taxon>
        <taxon>Burkholderiales</taxon>
        <taxon>Sphaerotilaceae</taxon>
        <taxon>Roseateles</taxon>
    </lineage>
</organism>
<protein>
    <submittedName>
        <fullName evidence="4">Putative alpha/beta superfamily hydrolase</fullName>
    </submittedName>
</protein>
<dbReference type="PANTHER" id="PTHR40841:SF2">
    <property type="entry name" value="SIDEROPHORE-DEGRADING ESTERASE (EUROFUNG)"/>
    <property type="match status" value="1"/>
</dbReference>
<accession>A0A840LAQ6</accession>
<comment type="similarity">
    <text evidence="1">Belongs to the esterase D family.</text>
</comment>
<feature type="signal peptide" evidence="3">
    <location>
        <begin position="1"/>
        <end position="25"/>
    </location>
</feature>
<keyword evidence="2 4" id="KW-0378">Hydrolase</keyword>
<keyword evidence="3" id="KW-0732">Signal</keyword>
<proteinExistence type="inferred from homology"/>
<keyword evidence="5" id="KW-1185">Reference proteome</keyword>
<evidence type="ECO:0000313" key="4">
    <source>
        <dbReference type="EMBL" id="MBB4845226.1"/>
    </source>
</evidence>
<dbReference type="EMBL" id="JACHLP010000008">
    <property type="protein sequence ID" value="MBB4845226.1"/>
    <property type="molecule type" value="Genomic_DNA"/>
</dbReference>
<evidence type="ECO:0000256" key="1">
    <source>
        <dbReference type="ARBA" id="ARBA00005622"/>
    </source>
</evidence>
<evidence type="ECO:0000313" key="5">
    <source>
        <dbReference type="Proteomes" id="UP000562027"/>
    </source>
</evidence>
<gene>
    <name evidence="4" type="ORF">HNP55_003773</name>
</gene>
<dbReference type="AlphaFoldDB" id="A0A840LAQ6"/>
<feature type="chain" id="PRO_5032560147" evidence="3">
    <location>
        <begin position="26"/>
        <end position="321"/>
    </location>
</feature>
<sequence length="321" mass="35391">MRRRESLALSLRVTLALLASRQAWAEPALPALPQLQPAQLDHAQTFELTSRHTGQRYRIWLGLPDGPLAPGQRGYPALLALDGQAAFALMEPQRARPELRSEFRRAKMSGRRPGLVLGIGYASGDPIDVDARALDYTPTNHCAPCDKLSPRHGGAPRFLDFIELELLPTLARVLPQVPLDPQQLSLFGHSYGGQFTLYTLLNRPALFRRYWASSPSLWFGDRFLLKDLAARLAALDKPPGERRVHIAVGLLEQAADPSRTAERNARLAANRMVDNARDFSAALRASDWPGLRLSLAELPGHDHGAMFMQGAAAVLDFAFGD</sequence>
<comment type="caution">
    <text evidence="4">The sequence shown here is derived from an EMBL/GenBank/DDBJ whole genome shotgun (WGS) entry which is preliminary data.</text>
</comment>
<evidence type="ECO:0000256" key="2">
    <source>
        <dbReference type="ARBA" id="ARBA00022801"/>
    </source>
</evidence>
<name>A0A840LAQ6_9BURK</name>
<dbReference type="SUPFAM" id="SSF53474">
    <property type="entry name" value="alpha/beta-Hydrolases"/>
    <property type="match status" value="1"/>
</dbReference>